<reference evidence="1 2" key="1">
    <citation type="submission" date="2017-07" db="EMBL/GenBank/DDBJ databases">
        <title>The genome sequence of Paludifilum halophilum highlights mechanisms for microbial adaptation to high salt environemnts.</title>
        <authorList>
            <person name="Belbahri L."/>
        </authorList>
    </citation>
    <scope>NUCLEOTIDE SEQUENCE [LARGE SCALE GENOMIC DNA]</scope>
    <source>
        <strain evidence="1 2">DSM 102817</strain>
    </source>
</reference>
<protein>
    <submittedName>
        <fullName evidence="1">Uncharacterized protein</fullName>
    </submittedName>
</protein>
<name>A0A235B2H9_9BACL</name>
<evidence type="ECO:0000313" key="1">
    <source>
        <dbReference type="EMBL" id="OYD06107.1"/>
    </source>
</evidence>
<dbReference type="EMBL" id="NOWF01000021">
    <property type="protein sequence ID" value="OYD06107.1"/>
    <property type="molecule type" value="Genomic_DNA"/>
</dbReference>
<proteinExistence type="predicted"/>
<keyword evidence="2" id="KW-1185">Reference proteome</keyword>
<organism evidence="1 2">
    <name type="scientific">Paludifilum halophilum</name>
    <dbReference type="NCBI Taxonomy" id="1642702"/>
    <lineage>
        <taxon>Bacteria</taxon>
        <taxon>Bacillati</taxon>
        <taxon>Bacillota</taxon>
        <taxon>Bacilli</taxon>
        <taxon>Bacillales</taxon>
        <taxon>Thermoactinomycetaceae</taxon>
        <taxon>Paludifilum</taxon>
    </lineage>
</organism>
<gene>
    <name evidence="1" type="ORF">CHM34_18070</name>
</gene>
<dbReference type="Proteomes" id="UP000215459">
    <property type="component" value="Unassembled WGS sequence"/>
</dbReference>
<sequence length="71" mass="8798">MWFRLKYRDTVGKRVGYLCWAQDPEMLMNSLHRHRIITENVDQLWIDEGNGFEHWRPELLKRVQIKKEWAE</sequence>
<comment type="caution">
    <text evidence="1">The sequence shown here is derived from an EMBL/GenBank/DDBJ whole genome shotgun (WGS) entry which is preliminary data.</text>
</comment>
<accession>A0A235B2H9</accession>
<evidence type="ECO:0000313" key="2">
    <source>
        <dbReference type="Proteomes" id="UP000215459"/>
    </source>
</evidence>
<dbReference type="AlphaFoldDB" id="A0A235B2H9"/>